<dbReference type="AlphaFoldDB" id="A0AAE0V2J6"/>
<feature type="non-terminal residue" evidence="1">
    <location>
        <position position="77"/>
    </location>
</feature>
<proteinExistence type="predicted"/>
<evidence type="ECO:0000313" key="1">
    <source>
        <dbReference type="EMBL" id="KAK3536025.1"/>
    </source>
</evidence>
<sequence length="77" mass="8860">MGVSSSTLSWTSCQMGASLYSLFHSQPRRWWWTKTCIEPITTMGKEVGIVDNYKYLGVHINNRLDWTGGPTLMLYTR</sequence>
<comment type="caution">
    <text evidence="1">The sequence shown here is derived from an EMBL/GenBank/DDBJ whole genome shotgun (WGS) entry which is preliminary data.</text>
</comment>
<dbReference type="EMBL" id="JAUCMX010000009">
    <property type="protein sequence ID" value="KAK3536025.1"/>
    <property type="molecule type" value="Genomic_DNA"/>
</dbReference>
<name>A0AAE0V2J6_9TELE</name>
<organism evidence="1 2">
    <name type="scientific">Hemibagrus guttatus</name>
    <dbReference type="NCBI Taxonomy" id="175788"/>
    <lineage>
        <taxon>Eukaryota</taxon>
        <taxon>Metazoa</taxon>
        <taxon>Chordata</taxon>
        <taxon>Craniata</taxon>
        <taxon>Vertebrata</taxon>
        <taxon>Euteleostomi</taxon>
        <taxon>Actinopterygii</taxon>
        <taxon>Neopterygii</taxon>
        <taxon>Teleostei</taxon>
        <taxon>Ostariophysi</taxon>
        <taxon>Siluriformes</taxon>
        <taxon>Bagridae</taxon>
        <taxon>Hemibagrus</taxon>
    </lineage>
</organism>
<evidence type="ECO:0000313" key="2">
    <source>
        <dbReference type="Proteomes" id="UP001274896"/>
    </source>
</evidence>
<accession>A0AAE0V2J6</accession>
<dbReference type="Proteomes" id="UP001274896">
    <property type="component" value="Unassembled WGS sequence"/>
</dbReference>
<reference evidence="1" key="1">
    <citation type="submission" date="2023-06" db="EMBL/GenBank/DDBJ databases">
        <title>Male Hemibagrus guttatus genome.</title>
        <authorList>
            <person name="Bian C."/>
        </authorList>
    </citation>
    <scope>NUCLEOTIDE SEQUENCE</scope>
    <source>
        <strain evidence="1">Male_cb2023</strain>
        <tissue evidence="1">Muscle</tissue>
    </source>
</reference>
<protein>
    <submittedName>
        <fullName evidence="1">Uncharacterized protein</fullName>
    </submittedName>
</protein>
<keyword evidence="2" id="KW-1185">Reference proteome</keyword>
<gene>
    <name evidence="1" type="ORF">QTP70_025282</name>
</gene>